<organism evidence="1 2">
    <name type="scientific">Aspergillus piperis CBS 112811</name>
    <dbReference type="NCBI Taxonomy" id="1448313"/>
    <lineage>
        <taxon>Eukaryota</taxon>
        <taxon>Fungi</taxon>
        <taxon>Dikarya</taxon>
        <taxon>Ascomycota</taxon>
        <taxon>Pezizomycotina</taxon>
        <taxon>Eurotiomycetes</taxon>
        <taxon>Eurotiomycetidae</taxon>
        <taxon>Eurotiales</taxon>
        <taxon>Aspergillaceae</taxon>
        <taxon>Aspergillus</taxon>
        <taxon>Aspergillus subgen. Circumdati</taxon>
    </lineage>
</organism>
<dbReference type="AlphaFoldDB" id="A0A8G1QW19"/>
<name>A0A8G1QW19_9EURO</name>
<sequence>MPGAAVNEEHLAPPPPRLFTNRDSEALEQYSAAIPWLPPTKEAFDRQFTDPIERILTGGLADPPIKRRNLDDAFYCIASLLPDMISQFTELKDNVIRPSFLILNAVASFAHCATESTELLRSCRTVITREGVARDNIEVTTTVRRVNSFLNAMGKLMAEKKTKCSTLETSLEESARRISGHSSSFDAGLRNMGANWQNACRLYYEASMRSIAALLSAEYRNWEGILNCFTFATSANCFLK</sequence>
<keyword evidence="2" id="KW-1185">Reference proteome</keyword>
<dbReference type="GeneID" id="37169216"/>
<gene>
    <name evidence="1" type="ORF">BO85DRAFT_95992</name>
</gene>
<evidence type="ECO:0000313" key="2">
    <source>
        <dbReference type="Proteomes" id="UP000249526"/>
    </source>
</evidence>
<evidence type="ECO:0000313" key="1">
    <source>
        <dbReference type="EMBL" id="RAH54693.1"/>
    </source>
</evidence>
<accession>A0A8G1QW19</accession>
<protein>
    <submittedName>
        <fullName evidence="1">Uncharacterized protein</fullName>
    </submittedName>
</protein>
<dbReference type="RefSeq" id="XP_025512615.1">
    <property type="nucleotide sequence ID" value="XM_025665814.1"/>
</dbReference>
<dbReference type="EMBL" id="KZ825071">
    <property type="protein sequence ID" value="RAH54693.1"/>
    <property type="molecule type" value="Genomic_DNA"/>
</dbReference>
<reference evidence="1 2" key="1">
    <citation type="submission" date="2018-02" db="EMBL/GenBank/DDBJ databases">
        <title>The genomes of Aspergillus section Nigri reveals drivers in fungal speciation.</title>
        <authorList>
            <consortium name="DOE Joint Genome Institute"/>
            <person name="Vesth T.C."/>
            <person name="Nybo J."/>
            <person name="Theobald S."/>
            <person name="Brandl J."/>
            <person name="Frisvad J.C."/>
            <person name="Nielsen K.F."/>
            <person name="Lyhne E.K."/>
            <person name="Kogle M.E."/>
            <person name="Kuo A."/>
            <person name="Riley R."/>
            <person name="Clum A."/>
            <person name="Nolan M."/>
            <person name="Lipzen A."/>
            <person name="Salamov A."/>
            <person name="Henrissat B."/>
            <person name="Wiebenga A."/>
            <person name="De vries R.P."/>
            <person name="Grigoriev I.V."/>
            <person name="Mortensen U.H."/>
            <person name="Andersen M.R."/>
            <person name="Baker S.E."/>
        </authorList>
    </citation>
    <scope>NUCLEOTIDE SEQUENCE [LARGE SCALE GENOMIC DNA]</scope>
    <source>
        <strain evidence="1 2">CBS 112811</strain>
    </source>
</reference>
<dbReference type="Proteomes" id="UP000249526">
    <property type="component" value="Unassembled WGS sequence"/>
</dbReference>
<proteinExistence type="predicted"/>